<feature type="transmembrane region" description="Helical" evidence="6">
    <location>
        <begin position="69"/>
        <end position="96"/>
    </location>
</feature>
<dbReference type="AlphaFoldDB" id="A0A414FZW2"/>
<dbReference type="PROSITE" id="PS01005">
    <property type="entry name" value="FORMATE_NITRITE_TP_1"/>
    <property type="match status" value="1"/>
</dbReference>
<gene>
    <name evidence="7" type="ORF">DW787_01305</name>
</gene>
<protein>
    <submittedName>
        <fullName evidence="7">Formate/nitrite transporter family protein</fullName>
    </submittedName>
</protein>
<evidence type="ECO:0000256" key="1">
    <source>
        <dbReference type="ARBA" id="ARBA00004141"/>
    </source>
</evidence>
<dbReference type="Proteomes" id="UP000286050">
    <property type="component" value="Unassembled WGS sequence"/>
</dbReference>
<dbReference type="Pfam" id="PF01226">
    <property type="entry name" value="Form_Nir_trans"/>
    <property type="match status" value="1"/>
</dbReference>
<sequence length="270" mass="27920">MMAENETGTVMLPPAKTQEAFVHIGFAKAKLPRGRAFVLAILAGAFVALGASFMLMVRADSTLAPSVSLILGGLAFCLGLFLVLVAGAELFTGNCLMLIGALDGRYPMMKMVRKWAVVYAGNAVGALLAAALLLASGFLSMQEGSVGELAYTVALSKASLDPVTAFARGVLCNVLVCLGVWMGSAGKTVCDKLAATILPVVSFVVLGFEHSVANMFFLPLGVAAQSMLGVGAIPLAGMVSNLMFVTLGNIVGGAAVAAAYWFVYGRDVRE</sequence>
<evidence type="ECO:0000256" key="2">
    <source>
        <dbReference type="ARBA" id="ARBA00022692"/>
    </source>
</evidence>
<dbReference type="InterPro" id="IPR024002">
    <property type="entry name" value="For/NO2_transpt_CS"/>
</dbReference>
<organism evidence="7 8">
    <name type="scientific">Collinsella intestinalis</name>
    <dbReference type="NCBI Taxonomy" id="147207"/>
    <lineage>
        <taxon>Bacteria</taxon>
        <taxon>Bacillati</taxon>
        <taxon>Actinomycetota</taxon>
        <taxon>Coriobacteriia</taxon>
        <taxon>Coriobacteriales</taxon>
        <taxon>Coriobacteriaceae</taxon>
        <taxon>Collinsella</taxon>
    </lineage>
</organism>
<feature type="transmembrane region" description="Helical" evidence="6">
    <location>
        <begin position="159"/>
        <end position="181"/>
    </location>
</feature>
<dbReference type="InterPro" id="IPR000292">
    <property type="entry name" value="For/NO2_transpt"/>
</dbReference>
<proteinExistence type="inferred from homology"/>
<comment type="similarity">
    <text evidence="5">Belongs to the FNT transporter (TC 1.A.16) family.</text>
</comment>
<feature type="transmembrane region" description="Helical" evidence="6">
    <location>
        <begin position="36"/>
        <end position="57"/>
    </location>
</feature>
<keyword evidence="4 6" id="KW-0472">Membrane</keyword>
<evidence type="ECO:0000256" key="3">
    <source>
        <dbReference type="ARBA" id="ARBA00022989"/>
    </source>
</evidence>
<dbReference type="EMBL" id="QSJI01000001">
    <property type="protein sequence ID" value="RHD57508.1"/>
    <property type="molecule type" value="Genomic_DNA"/>
</dbReference>
<dbReference type="InterPro" id="IPR023271">
    <property type="entry name" value="Aquaporin-like"/>
</dbReference>
<evidence type="ECO:0000313" key="7">
    <source>
        <dbReference type="EMBL" id="RHD57508.1"/>
    </source>
</evidence>
<dbReference type="PANTHER" id="PTHR30520">
    <property type="entry name" value="FORMATE TRANSPORTER-RELATED"/>
    <property type="match status" value="1"/>
</dbReference>
<feature type="transmembrane region" description="Helical" evidence="6">
    <location>
        <begin position="117"/>
        <end position="139"/>
    </location>
</feature>
<feature type="transmembrane region" description="Helical" evidence="6">
    <location>
        <begin position="242"/>
        <end position="263"/>
    </location>
</feature>
<dbReference type="GO" id="GO:0005886">
    <property type="term" value="C:plasma membrane"/>
    <property type="evidence" value="ECO:0007669"/>
    <property type="project" value="TreeGrafter"/>
</dbReference>
<comment type="subcellular location">
    <subcellularLocation>
        <location evidence="1">Membrane</location>
        <topology evidence="1">Multi-pass membrane protein</topology>
    </subcellularLocation>
</comment>
<evidence type="ECO:0000313" key="8">
    <source>
        <dbReference type="Proteomes" id="UP000286050"/>
    </source>
</evidence>
<evidence type="ECO:0000256" key="5">
    <source>
        <dbReference type="ARBA" id="ARBA00049660"/>
    </source>
</evidence>
<name>A0A414FZW2_9ACTN</name>
<keyword evidence="3 6" id="KW-1133">Transmembrane helix</keyword>
<keyword evidence="2 6" id="KW-0812">Transmembrane</keyword>
<dbReference type="Gene3D" id="1.20.1080.10">
    <property type="entry name" value="Glycerol uptake facilitator protein"/>
    <property type="match status" value="1"/>
</dbReference>
<evidence type="ECO:0000256" key="4">
    <source>
        <dbReference type="ARBA" id="ARBA00023136"/>
    </source>
</evidence>
<comment type="caution">
    <text evidence="7">The sequence shown here is derived from an EMBL/GenBank/DDBJ whole genome shotgun (WGS) entry which is preliminary data.</text>
</comment>
<reference evidence="7 8" key="1">
    <citation type="submission" date="2018-08" db="EMBL/GenBank/DDBJ databases">
        <title>A genome reference for cultivated species of the human gut microbiota.</title>
        <authorList>
            <person name="Zou Y."/>
            <person name="Xue W."/>
            <person name="Luo G."/>
        </authorList>
    </citation>
    <scope>NUCLEOTIDE SEQUENCE [LARGE SCALE GENOMIC DNA]</scope>
    <source>
        <strain evidence="7 8">AM30-5LB</strain>
    </source>
</reference>
<dbReference type="PANTHER" id="PTHR30520:SF6">
    <property type="entry name" value="FORMATE_NITRATE FAMILY TRANSPORTER (EUROFUNG)"/>
    <property type="match status" value="1"/>
</dbReference>
<dbReference type="GO" id="GO:0015499">
    <property type="term" value="F:formate transmembrane transporter activity"/>
    <property type="evidence" value="ECO:0007669"/>
    <property type="project" value="TreeGrafter"/>
</dbReference>
<accession>A0A414FZW2</accession>
<evidence type="ECO:0000256" key="6">
    <source>
        <dbReference type="SAM" id="Phobius"/>
    </source>
</evidence>